<comment type="similarity">
    <text evidence="3">Belongs to the SMC family. SMC6 subfamily.</text>
</comment>
<feature type="compositionally biased region" description="Polar residues" evidence="13">
    <location>
        <begin position="1"/>
        <end position="37"/>
    </location>
</feature>
<keyword evidence="7" id="KW-0067">ATP-binding</keyword>
<evidence type="ECO:0000259" key="14">
    <source>
        <dbReference type="Pfam" id="PF02463"/>
    </source>
</evidence>
<evidence type="ECO:0000313" key="15">
    <source>
        <dbReference type="EMBL" id="KAF2765588.1"/>
    </source>
</evidence>
<feature type="region of interest" description="Disordered" evidence="13">
    <location>
        <begin position="1"/>
        <end position="51"/>
    </location>
</feature>
<keyword evidence="5" id="KW-0547">Nucleotide-binding</keyword>
<evidence type="ECO:0000256" key="4">
    <source>
        <dbReference type="ARBA" id="ARBA00022454"/>
    </source>
</evidence>
<accession>A0A6G1KZJ3</accession>
<evidence type="ECO:0000256" key="2">
    <source>
        <dbReference type="ARBA" id="ARBA00004286"/>
    </source>
</evidence>
<sequence length="1192" mass="136090">MSQSIFAQFRGTQRAPTTHTTSSFSSDITTGTTSNMASRKRSRGLDDIDGNDEVEIESASSSFRQSRGGRSHVALAAQNGGSVVSDDEDEEGTQADDTEDGARSETLHWSDRELDSEQEEIISEQIIRRQMKKRRLNVAMEAGVVEEVYIKNFMCHSRLRMKLGPNINFIIGHNGSGKSAVLTALTMCLGGKASATNRASNLKSFIKEGQDSASLAVKIKNAGDSAYKPDIYGRSITVERHFNRSGTSGFKIRNAENKVITTKRADLDEILDFHCFQLDNPVNVLTQDMARQFLSNSSPAEKYKFFIRGTQLELLDSDYNIIEERHDGILDKLSTRKADIEILKAKASQAKVKKQRLENTRALRDKISRYENMHAWVQVAEVERELEKCQCEVETTEENIQEKEAAAEILMGQFEGHDQTHEAAQATLAQLQEHLKPVEEQHAAMKADWGEKSKQLADKKADQRIIKGEVKSHMKARENAERDIREENARIAAAEGPVLEQRLAELEELKGQAEQKKREFEEHQSKATELRHNCDAAWAEVETARKTRDKRQEDFDLAKATLSGLQNTQRGPFYGYKQNMDQLVRAVNNETRWRVKPVGPLGKHVRLRADKTEWASQLEKLFGQNLDAFAIAHTDDHRLLKGLMQKARCEVPILHAKADPIDTRGHEPDPRLDTVLRVLTIDNDLARNQFIINQAIEQVVLFSNSRTVVEFMYPKVGPRPVNVKATITHSSKRGEGVRYEYSRSGNEKSSTVEAWKGASRIQTDREQQIRDQRQAVDQAQRDLEQANRYVRDKEDALKVANQAMERHKRISAQIKVKIQETDDAVEEQNNLIESIRPQDGALQELERQLAKAKADVELYEGQYIDSQNDIDQFNEMMRELKDHVDASQAELDGARHRVATQQARVEKLHQVRYAALLAKNEAIGIIDHVKKDLEELIARRDKKQEKLEFFIQEARTISERVPIEEGLTPEEIDARLERLNQDLKRAQREAGGTPEELTLAWQKAEKEYNDALREYKELENLCNLLRESLRFRREKWQHFRKHISYRTRTCFHIFLSERRFRGNVLIDHRSRQLDLSVEPDRARASDSGRRALTLSGGEKSFSTICLLLSIWEAMGAPLRCLDEFDVFMDNVNRATSMEIMIAAMRRSVGKQYVLITPQAMGNVEMREDVRVHRMSDPERGQTALMFGTQAAQ</sequence>
<feature type="coiled-coil region" evidence="12">
    <location>
        <begin position="470"/>
        <end position="533"/>
    </location>
</feature>
<dbReference type="EMBL" id="ML995888">
    <property type="protein sequence ID" value="KAF2765588.1"/>
    <property type="molecule type" value="Genomic_DNA"/>
</dbReference>
<evidence type="ECO:0000256" key="10">
    <source>
        <dbReference type="ARBA" id="ARBA00023204"/>
    </source>
</evidence>
<proteinExistence type="inferred from homology"/>
<dbReference type="GO" id="GO:0003684">
    <property type="term" value="F:damaged DNA binding"/>
    <property type="evidence" value="ECO:0007669"/>
    <property type="project" value="TreeGrafter"/>
</dbReference>
<reference evidence="15" key="1">
    <citation type="journal article" date="2020" name="Stud. Mycol.">
        <title>101 Dothideomycetes genomes: a test case for predicting lifestyles and emergence of pathogens.</title>
        <authorList>
            <person name="Haridas S."/>
            <person name="Albert R."/>
            <person name="Binder M."/>
            <person name="Bloem J."/>
            <person name="Labutti K."/>
            <person name="Salamov A."/>
            <person name="Andreopoulos B."/>
            <person name="Baker S."/>
            <person name="Barry K."/>
            <person name="Bills G."/>
            <person name="Bluhm B."/>
            <person name="Cannon C."/>
            <person name="Castanera R."/>
            <person name="Culley D."/>
            <person name="Daum C."/>
            <person name="Ezra D."/>
            <person name="Gonzalez J."/>
            <person name="Henrissat B."/>
            <person name="Kuo A."/>
            <person name="Liang C."/>
            <person name="Lipzen A."/>
            <person name="Lutzoni F."/>
            <person name="Magnuson J."/>
            <person name="Mondo S."/>
            <person name="Nolan M."/>
            <person name="Ohm R."/>
            <person name="Pangilinan J."/>
            <person name="Park H.-J."/>
            <person name="Ramirez L."/>
            <person name="Alfaro M."/>
            <person name="Sun H."/>
            <person name="Tritt A."/>
            <person name="Yoshinaga Y."/>
            <person name="Zwiers L.-H."/>
            <person name="Turgeon B."/>
            <person name="Goodwin S."/>
            <person name="Spatafora J."/>
            <person name="Crous P."/>
            <person name="Grigoriev I."/>
        </authorList>
    </citation>
    <scope>NUCLEOTIDE SEQUENCE</scope>
    <source>
        <strain evidence="15">CBS 116005</strain>
    </source>
</reference>
<keyword evidence="4" id="KW-0158">Chromosome</keyword>
<feature type="coiled-coil region" evidence="12">
    <location>
        <begin position="842"/>
        <end position="897"/>
    </location>
</feature>
<dbReference type="GO" id="GO:0003697">
    <property type="term" value="F:single-stranded DNA binding"/>
    <property type="evidence" value="ECO:0007669"/>
    <property type="project" value="TreeGrafter"/>
</dbReference>
<protein>
    <submittedName>
        <fullName evidence="15">Putative ABC/SMC6 protein</fullName>
    </submittedName>
</protein>
<gene>
    <name evidence="15" type="ORF">EJ03DRAFT_330829</name>
</gene>
<keyword evidence="11" id="KW-0539">Nucleus</keyword>
<keyword evidence="8 12" id="KW-0175">Coiled coil</keyword>
<keyword evidence="6" id="KW-0227">DNA damage</keyword>
<evidence type="ECO:0000256" key="6">
    <source>
        <dbReference type="ARBA" id="ARBA00022763"/>
    </source>
</evidence>
<feature type="region of interest" description="Disordered" evidence="13">
    <location>
        <begin position="78"/>
        <end position="105"/>
    </location>
</feature>
<evidence type="ECO:0000256" key="7">
    <source>
        <dbReference type="ARBA" id="ARBA00022840"/>
    </source>
</evidence>
<keyword evidence="16" id="KW-1185">Reference proteome</keyword>
<dbReference type="InterPro" id="IPR027417">
    <property type="entry name" value="P-loop_NTPase"/>
</dbReference>
<organism evidence="15 16">
    <name type="scientific">Teratosphaeria nubilosa</name>
    <dbReference type="NCBI Taxonomy" id="161662"/>
    <lineage>
        <taxon>Eukaryota</taxon>
        <taxon>Fungi</taxon>
        <taxon>Dikarya</taxon>
        <taxon>Ascomycota</taxon>
        <taxon>Pezizomycotina</taxon>
        <taxon>Dothideomycetes</taxon>
        <taxon>Dothideomycetidae</taxon>
        <taxon>Mycosphaerellales</taxon>
        <taxon>Teratosphaeriaceae</taxon>
        <taxon>Teratosphaeria</taxon>
    </lineage>
</organism>
<dbReference type="GO" id="GO:0005634">
    <property type="term" value="C:nucleus"/>
    <property type="evidence" value="ECO:0007669"/>
    <property type="project" value="UniProtKB-SubCell"/>
</dbReference>
<comment type="subcellular location">
    <subcellularLocation>
        <location evidence="2">Chromosome</location>
    </subcellularLocation>
    <subcellularLocation>
        <location evidence="1">Nucleus</location>
    </subcellularLocation>
</comment>
<evidence type="ECO:0000256" key="11">
    <source>
        <dbReference type="ARBA" id="ARBA00023242"/>
    </source>
</evidence>
<feature type="compositionally biased region" description="Acidic residues" evidence="13">
    <location>
        <begin position="85"/>
        <end position="99"/>
    </location>
</feature>
<evidence type="ECO:0000256" key="1">
    <source>
        <dbReference type="ARBA" id="ARBA00004123"/>
    </source>
</evidence>
<evidence type="ECO:0000256" key="13">
    <source>
        <dbReference type="SAM" id="MobiDB-lite"/>
    </source>
</evidence>
<dbReference type="PANTHER" id="PTHR19306:SF6">
    <property type="entry name" value="STRUCTURAL MAINTENANCE OF CHROMOSOMES PROTEIN 6"/>
    <property type="match status" value="1"/>
</dbReference>
<dbReference type="AlphaFoldDB" id="A0A6G1KZJ3"/>
<feature type="coiled-coil region" evidence="12">
    <location>
        <begin position="340"/>
        <end position="441"/>
    </location>
</feature>
<dbReference type="InterPro" id="IPR003395">
    <property type="entry name" value="RecF/RecN/SMC_N"/>
</dbReference>
<dbReference type="GO" id="GO:0035861">
    <property type="term" value="C:site of double-strand break"/>
    <property type="evidence" value="ECO:0007669"/>
    <property type="project" value="TreeGrafter"/>
</dbReference>
<keyword evidence="10" id="KW-0234">DNA repair</keyword>
<dbReference type="Pfam" id="PF02463">
    <property type="entry name" value="SMC_N"/>
    <property type="match status" value="1"/>
</dbReference>
<feature type="domain" description="RecF/RecN/SMC N-terminal" evidence="14">
    <location>
        <begin position="145"/>
        <end position="1159"/>
    </location>
</feature>
<evidence type="ECO:0000256" key="3">
    <source>
        <dbReference type="ARBA" id="ARBA00006793"/>
    </source>
</evidence>
<keyword evidence="9" id="KW-0233">DNA recombination</keyword>
<evidence type="ECO:0000256" key="5">
    <source>
        <dbReference type="ARBA" id="ARBA00022741"/>
    </source>
</evidence>
<dbReference type="SUPFAM" id="SSF52540">
    <property type="entry name" value="P-loop containing nucleoside triphosphate hydrolases"/>
    <property type="match status" value="1"/>
</dbReference>
<dbReference type="PANTHER" id="PTHR19306">
    <property type="entry name" value="STRUCTURAL MAINTENANCE OF CHROMOSOMES 5,6 SMC5, SMC6"/>
    <property type="match status" value="1"/>
</dbReference>
<evidence type="ECO:0000256" key="9">
    <source>
        <dbReference type="ARBA" id="ARBA00023172"/>
    </source>
</evidence>
<dbReference type="Gene3D" id="3.40.50.300">
    <property type="entry name" value="P-loop containing nucleotide triphosphate hydrolases"/>
    <property type="match status" value="2"/>
</dbReference>
<dbReference type="GO" id="GO:0005524">
    <property type="term" value="F:ATP binding"/>
    <property type="evidence" value="ECO:0007669"/>
    <property type="project" value="UniProtKB-KW"/>
</dbReference>
<dbReference type="OrthoDB" id="10072614at2759"/>
<evidence type="ECO:0000256" key="8">
    <source>
        <dbReference type="ARBA" id="ARBA00023054"/>
    </source>
</evidence>
<feature type="coiled-coil region" evidence="12">
    <location>
        <begin position="769"/>
        <end position="810"/>
    </location>
</feature>
<feature type="coiled-coil region" evidence="12">
    <location>
        <begin position="926"/>
        <end position="1028"/>
    </location>
</feature>
<evidence type="ECO:0000313" key="16">
    <source>
        <dbReference type="Proteomes" id="UP000799436"/>
    </source>
</evidence>
<dbReference type="Proteomes" id="UP000799436">
    <property type="component" value="Unassembled WGS sequence"/>
</dbReference>
<name>A0A6G1KZJ3_9PEZI</name>
<dbReference type="GO" id="GO:0000724">
    <property type="term" value="P:double-strand break repair via homologous recombination"/>
    <property type="evidence" value="ECO:0007669"/>
    <property type="project" value="TreeGrafter"/>
</dbReference>
<dbReference type="GO" id="GO:0030915">
    <property type="term" value="C:Smc5-Smc6 complex"/>
    <property type="evidence" value="ECO:0007669"/>
    <property type="project" value="TreeGrafter"/>
</dbReference>
<evidence type="ECO:0000256" key="12">
    <source>
        <dbReference type="SAM" id="Coils"/>
    </source>
</evidence>